<reference evidence="3" key="1">
    <citation type="journal article" date="2017" name="Nat. Microbiol.">
        <title>Global analysis of biosynthetic gene clusters reveals vast potential of secondary metabolite production in Penicillium species.</title>
        <authorList>
            <person name="Nielsen J.C."/>
            <person name="Grijseels S."/>
            <person name="Prigent S."/>
            <person name="Ji B."/>
            <person name="Dainat J."/>
            <person name="Nielsen K.F."/>
            <person name="Frisvad J.C."/>
            <person name="Workman M."/>
            <person name="Nielsen J."/>
        </authorList>
    </citation>
    <scope>NUCLEOTIDE SEQUENCE [LARGE SCALE GENOMIC DNA]</scope>
    <source>
        <strain evidence="3">IBT 14082</strain>
    </source>
</reference>
<dbReference type="Proteomes" id="UP000191342">
    <property type="component" value="Unassembled WGS sequence"/>
</dbReference>
<proteinExistence type="predicted"/>
<keyword evidence="3" id="KW-1185">Reference proteome</keyword>
<feature type="compositionally biased region" description="Polar residues" evidence="1">
    <location>
        <begin position="53"/>
        <end position="67"/>
    </location>
</feature>
<protein>
    <submittedName>
        <fullName evidence="2">Uncharacterized protein</fullName>
    </submittedName>
</protein>
<feature type="compositionally biased region" description="Basic residues" evidence="1">
    <location>
        <begin position="41"/>
        <end position="50"/>
    </location>
</feature>
<evidence type="ECO:0000256" key="1">
    <source>
        <dbReference type="SAM" id="MobiDB-lite"/>
    </source>
</evidence>
<feature type="region of interest" description="Disordered" evidence="1">
    <location>
        <begin position="41"/>
        <end position="75"/>
    </location>
</feature>
<evidence type="ECO:0000313" key="3">
    <source>
        <dbReference type="Proteomes" id="UP000191342"/>
    </source>
</evidence>
<gene>
    <name evidence="2" type="ORF">PENFLA_c001G03091</name>
</gene>
<sequence>MSGIFTGGFNYIRLQALRSIAPSSSTLEERSYCLYIDGKRKRTQPSHSAKRANPSTTTTNAFTQAPPQDSDIAGATDKRIHSITKSLQGEEATPLLCLQASHYWPTIEKHKCSSYSYSKERLRDGTICPRGPHGTPAMKTPTPESTL</sequence>
<comment type="caution">
    <text evidence="2">The sequence shown here is derived from an EMBL/GenBank/DDBJ whole genome shotgun (WGS) entry which is preliminary data.</text>
</comment>
<feature type="region of interest" description="Disordered" evidence="1">
    <location>
        <begin position="126"/>
        <end position="147"/>
    </location>
</feature>
<evidence type="ECO:0000313" key="2">
    <source>
        <dbReference type="EMBL" id="OQE32394.1"/>
    </source>
</evidence>
<dbReference type="EMBL" id="MLQL01000001">
    <property type="protein sequence ID" value="OQE32394.1"/>
    <property type="molecule type" value="Genomic_DNA"/>
</dbReference>
<name>A0A1V6U205_9EURO</name>
<dbReference type="AlphaFoldDB" id="A0A1V6U205"/>
<organism evidence="2 3">
    <name type="scientific">Penicillium flavigenum</name>
    <dbReference type="NCBI Taxonomy" id="254877"/>
    <lineage>
        <taxon>Eukaryota</taxon>
        <taxon>Fungi</taxon>
        <taxon>Dikarya</taxon>
        <taxon>Ascomycota</taxon>
        <taxon>Pezizomycotina</taxon>
        <taxon>Eurotiomycetes</taxon>
        <taxon>Eurotiomycetidae</taxon>
        <taxon>Eurotiales</taxon>
        <taxon>Aspergillaceae</taxon>
        <taxon>Penicillium</taxon>
    </lineage>
</organism>
<accession>A0A1V6U205</accession>